<name>A0A2I1D3S5_ASPC2</name>
<dbReference type="GO" id="GO:0005506">
    <property type="term" value="F:iron ion binding"/>
    <property type="evidence" value="ECO:0007669"/>
    <property type="project" value="TreeGrafter"/>
</dbReference>
<evidence type="ECO:0000256" key="16">
    <source>
        <dbReference type="SAM" id="Phobius"/>
    </source>
</evidence>
<comment type="cofactor">
    <cofactor evidence="14">
        <name>Fe(2+)</name>
        <dbReference type="ChEBI" id="CHEBI:29033"/>
    </cofactor>
    <text evidence="14">Expected to bind 2 Fe(2+) ions per subunit.</text>
</comment>
<sequence length="409" mass="46144">MAGLPIVPRPRPCHRWIDVQSALCVSIFHVLGIGALFFVPVRWKTCFLVALGHTASGVAVTAGYHRLWGHRAYTACRPLRYALAFLATAAVQKDIIWWVRHHRAHHRYLDTPQDPYDASKGFFWSHIGWVLTVHDRPNWGSVDIRDVKSDPVARWQRRYFFPLALFWVVVAAPAIAHLGWNDWAGGLFYGGFLRCVITWHSTFLTNSATHWMGDQPYSDSNTSRQLVSVALVTLGEGYHNFHHEFPSDYRNGPRAHDLDFSKWVITLWERLGWATALHRTSAREIDASRDRQTRKRLGLPAKYPAPPLSILSWEQYRATVRQGACLVAIAGVLYDVGDFMASHPGGETLLRQAVGTDATASFHGGVYRHSSHAHHLLQRMSVAVLLGDGEEKQTEEDSMVKPTSGMGIR</sequence>
<evidence type="ECO:0000256" key="9">
    <source>
        <dbReference type="ARBA" id="ARBA00023002"/>
    </source>
</evidence>
<dbReference type="PANTHER" id="PTHR11351:SF31">
    <property type="entry name" value="DESATURASE 1, ISOFORM A-RELATED"/>
    <property type="match status" value="1"/>
</dbReference>
<evidence type="ECO:0000313" key="18">
    <source>
        <dbReference type="EMBL" id="PKY04520.1"/>
    </source>
</evidence>
<dbReference type="InterPro" id="IPR015876">
    <property type="entry name" value="Acyl-CoA_DS"/>
</dbReference>
<dbReference type="PANTHER" id="PTHR11351">
    <property type="entry name" value="ACYL-COA DESATURASE"/>
    <property type="match status" value="1"/>
</dbReference>
<dbReference type="InterPro" id="IPR009160">
    <property type="entry name" value="Acyl-CoA_deSatase_haem/ster-bd"/>
</dbReference>
<keyword evidence="14" id="KW-0813">Transport</keyword>
<comment type="caution">
    <text evidence="18">The sequence shown here is derived from an EMBL/GenBank/DDBJ whole genome shotgun (WGS) entry which is preliminary data.</text>
</comment>
<evidence type="ECO:0000256" key="2">
    <source>
        <dbReference type="ARBA" id="ARBA00009295"/>
    </source>
</evidence>
<dbReference type="Pfam" id="PF00487">
    <property type="entry name" value="FA_desaturase"/>
    <property type="match status" value="1"/>
</dbReference>
<organism evidence="18 19">
    <name type="scientific">Aspergillus campestris (strain IBT 28561)</name>
    <dbReference type="NCBI Taxonomy" id="1392248"/>
    <lineage>
        <taxon>Eukaryota</taxon>
        <taxon>Fungi</taxon>
        <taxon>Dikarya</taxon>
        <taxon>Ascomycota</taxon>
        <taxon>Pezizomycotina</taxon>
        <taxon>Eurotiomycetes</taxon>
        <taxon>Eurotiomycetidae</taxon>
        <taxon>Eurotiales</taxon>
        <taxon>Aspergillaceae</taxon>
        <taxon>Aspergillus</taxon>
        <taxon>Aspergillus subgen. Circumdati</taxon>
    </lineage>
</organism>
<feature type="transmembrane region" description="Helical" evidence="16">
    <location>
        <begin position="20"/>
        <end position="39"/>
    </location>
</feature>
<gene>
    <name evidence="18" type="ORF">P168DRAFT_297378</name>
</gene>
<evidence type="ECO:0000256" key="15">
    <source>
        <dbReference type="SAM" id="MobiDB-lite"/>
    </source>
</evidence>
<dbReference type="PRINTS" id="PR00075">
    <property type="entry name" value="FACDDSATRASE"/>
</dbReference>
<evidence type="ECO:0000256" key="5">
    <source>
        <dbReference type="ARBA" id="ARBA00022692"/>
    </source>
</evidence>
<comment type="similarity">
    <text evidence="2 14">Belongs to the fatty acid desaturase type 1 family.</text>
</comment>
<keyword evidence="13 14" id="KW-0275">Fatty acid biosynthesis</keyword>
<keyword evidence="3 14" id="KW-0444">Lipid biosynthesis</keyword>
<keyword evidence="4 14" id="KW-0349">Heme</keyword>
<evidence type="ECO:0000256" key="8">
    <source>
        <dbReference type="ARBA" id="ARBA00022989"/>
    </source>
</evidence>
<dbReference type="InterPro" id="IPR018506">
    <property type="entry name" value="Cyt_B5_heme-BS"/>
</dbReference>
<dbReference type="InterPro" id="IPR036400">
    <property type="entry name" value="Cyt_B5-like_heme/steroid_sf"/>
</dbReference>
<dbReference type="SMART" id="SM01117">
    <property type="entry name" value="Cyt-b5"/>
    <property type="match status" value="1"/>
</dbReference>
<comment type="subcellular location">
    <subcellularLocation>
        <location evidence="1">Membrane</location>
        <topology evidence="1">Multi-pass membrane protein</topology>
    </subcellularLocation>
</comment>
<keyword evidence="9 14" id="KW-0560">Oxidoreductase</keyword>
<keyword evidence="10 14" id="KW-0408">Iron</keyword>
<dbReference type="RefSeq" id="XP_024693114.1">
    <property type="nucleotide sequence ID" value="XM_024838173.1"/>
</dbReference>
<dbReference type="PROSITE" id="PS00191">
    <property type="entry name" value="CYTOCHROME_B5_1"/>
    <property type="match status" value="1"/>
</dbReference>
<accession>A0A2I1D3S5</accession>
<dbReference type="PIRSF" id="PIRSF000345">
    <property type="entry name" value="OLE1"/>
    <property type="match status" value="1"/>
</dbReference>
<protein>
    <recommendedName>
        <fullName evidence="14">Acyl-CoA desaturase</fullName>
        <ecNumber evidence="14">1.14.19.1</ecNumber>
    </recommendedName>
</protein>
<dbReference type="SUPFAM" id="SSF55856">
    <property type="entry name" value="Cytochrome b5-like heme/steroid binding domain"/>
    <property type="match status" value="1"/>
</dbReference>
<evidence type="ECO:0000256" key="4">
    <source>
        <dbReference type="ARBA" id="ARBA00022617"/>
    </source>
</evidence>
<proteinExistence type="inferred from homology"/>
<dbReference type="Pfam" id="PF00173">
    <property type="entry name" value="Cyt-b5"/>
    <property type="match status" value="1"/>
</dbReference>
<dbReference type="GO" id="GO:0005789">
    <property type="term" value="C:endoplasmic reticulum membrane"/>
    <property type="evidence" value="ECO:0007669"/>
    <property type="project" value="TreeGrafter"/>
</dbReference>
<dbReference type="PROSITE" id="PS00476">
    <property type="entry name" value="FATTY_ACID_DESATUR_1"/>
    <property type="match status" value="1"/>
</dbReference>
<dbReference type="CDD" id="cd03505">
    <property type="entry name" value="Delta9-FADS-like"/>
    <property type="match status" value="1"/>
</dbReference>
<dbReference type="Proteomes" id="UP000234254">
    <property type="component" value="Unassembled WGS sequence"/>
</dbReference>
<dbReference type="GO" id="GO:0006636">
    <property type="term" value="P:unsaturated fatty acid biosynthetic process"/>
    <property type="evidence" value="ECO:0007669"/>
    <property type="project" value="UniProtKB-UniRule"/>
</dbReference>
<dbReference type="InterPro" id="IPR001199">
    <property type="entry name" value="Cyt_B5-like_heme/steroid-bd"/>
</dbReference>
<keyword evidence="12 16" id="KW-0472">Membrane</keyword>
<dbReference type="PROSITE" id="PS50255">
    <property type="entry name" value="CYTOCHROME_B5_2"/>
    <property type="match status" value="1"/>
</dbReference>
<keyword evidence="11 14" id="KW-0443">Lipid metabolism</keyword>
<evidence type="ECO:0000256" key="10">
    <source>
        <dbReference type="ARBA" id="ARBA00023004"/>
    </source>
</evidence>
<keyword evidence="5 16" id="KW-0812">Transmembrane</keyword>
<dbReference type="EMBL" id="MSFM01000006">
    <property type="protein sequence ID" value="PKY04520.1"/>
    <property type="molecule type" value="Genomic_DNA"/>
</dbReference>
<dbReference type="GO" id="GO:0004768">
    <property type="term" value="F:stearoyl-CoA 9-desaturase activity"/>
    <property type="evidence" value="ECO:0007669"/>
    <property type="project" value="UniProtKB-UniRule"/>
</dbReference>
<keyword evidence="6 14" id="KW-0479">Metal-binding</keyword>
<comment type="function">
    <text evidence="14">Stearoyl-CoA desaturase that utilizes O(2) and electrons from reduced cytochrome b5 to introduce the first double bond into saturated fatty acyl-CoA substrates.</text>
</comment>
<evidence type="ECO:0000256" key="3">
    <source>
        <dbReference type="ARBA" id="ARBA00022516"/>
    </source>
</evidence>
<dbReference type="OrthoDB" id="10260134at2759"/>
<evidence type="ECO:0000256" key="13">
    <source>
        <dbReference type="ARBA" id="ARBA00023160"/>
    </source>
</evidence>
<evidence type="ECO:0000256" key="7">
    <source>
        <dbReference type="ARBA" id="ARBA00022832"/>
    </source>
</evidence>
<dbReference type="AlphaFoldDB" id="A0A2I1D3S5"/>
<reference evidence="18" key="1">
    <citation type="submission" date="2016-12" db="EMBL/GenBank/DDBJ databases">
        <title>The genomes of Aspergillus section Nigri reveals drivers in fungal speciation.</title>
        <authorList>
            <consortium name="DOE Joint Genome Institute"/>
            <person name="Vesth T.C."/>
            <person name="Nybo J."/>
            <person name="Theobald S."/>
            <person name="Brandl J."/>
            <person name="Frisvad J.C."/>
            <person name="Nielsen K.F."/>
            <person name="Lyhne E.K."/>
            <person name="Kogle M.E."/>
            <person name="Kuo A."/>
            <person name="Riley R."/>
            <person name="Clum A."/>
            <person name="Nolan M."/>
            <person name="Lipzen A."/>
            <person name="Salamov A."/>
            <person name="Henrissat B."/>
            <person name="Wiebenga A."/>
            <person name="De vries R.P."/>
            <person name="Grigoriev I.V."/>
            <person name="Mortensen U.H."/>
            <person name="Andersen M.R."/>
            <person name="Baker S.E."/>
        </authorList>
    </citation>
    <scope>NUCLEOTIDE SEQUENCE</scope>
    <source>
        <strain evidence="18">IBT 28561</strain>
    </source>
</reference>
<feature type="transmembrane region" description="Helical" evidence="16">
    <location>
        <begin position="159"/>
        <end position="180"/>
    </location>
</feature>
<evidence type="ECO:0000313" key="19">
    <source>
        <dbReference type="Proteomes" id="UP000234254"/>
    </source>
</evidence>
<keyword evidence="14" id="KW-0249">Electron transport</keyword>
<evidence type="ECO:0000256" key="12">
    <source>
        <dbReference type="ARBA" id="ARBA00023136"/>
    </source>
</evidence>
<feature type="domain" description="Cytochrome b5 heme-binding" evidence="17">
    <location>
        <begin position="308"/>
        <end position="386"/>
    </location>
</feature>
<dbReference type="VEuPathDB" id="FungiDB:P168DRAFT_297378"/>
<keyword evidence="7 14" id="KW-0276">Fatty acid metabolism</keyword>
<feature type="transmembrane region" description="Helical" evidence="16">
    <location>
        <begin position="46"/>
        <end position="67"/>
    </location>
</feature>
<keyword evidence="8 16" id="KW-1133">Transmembrane helix</keyword>
<keyword evidence="19" id="KW-1185">Reference proteome</keyword>
<dbReference type="GO" id="GO:0020037">
    <property type="term" value="F:heme binding"/>
    <property type="evidence" value="ECO:0007669"/>
    <property type="project" value="InterPro"/>
</dbReference>
<dbReference type="InterPro" id="IPR005804">
    <property type="entry name" value="FA_desaturase_dom"/>
</dbReference>
<evidence type="ECO:0000259" key="17">
    <source>
        <dbReference type="PROSITE" id="PS50255"/>
    </source>
</evidence>
<evidence type="ECO:0000256" key="6">
    <source>
        <dbReference type="ARBA" id="ARBA00022723"/>
    </source>
</evidence>
<evidence type="ECO:0000256" key="1">
    <source>
        <dbReference type="ARBA" id="ARBA00004141"/>
    </source>
</evidence>
<dbReference type="GeneID" id="36545697"/>
<dbReference type="EC" id="1.14.19.1" evidence="14"/>
<dbReference type="InterPro" id="IPR001522">
    <property type="entry name" value="FADS-1_CS"/>
</dbReference>
<evidence type="ECO:0000256" key="11">
    <source>
        <dbReference type="ARBA" id="ARBA00023098"/>
    </source>
</evidence>
<dbReference type="Gene3D" id="3.10.120.10">
    <property type="entry name" value="Cytochrome b5-like heme/steroid binding domain"/>
    <property type="match status" value="1"/>
</dbReference>
<feature type="region of interest" description="Disordered" evidence="15">
    <location>
        <begin position="390"/>
        <end position="409"/>
    </location>
</feature>
<comment type="catalytic activity">
    <reaction evidence="14">
        <text>octadecanoyl-CoA + 2 Fe(II)-[cytochrome b5] + O2 + 2 H(+) = (9Z)-octadecenoyl-CoA + 2 Fe(III)-[cytochrome b5] + 2 H2O</text>
        <dbReference type="Rhea" id="RHEA:19721"/>
        <dbReference type="Rhea" id="RHEA-COMP:10438"/>
        <dbReference type="Rhea" id="RHEA-COMP:10439"/>
        <dbReference type="ChEBI" id="CHEBI:15377"/>
        <dbReference type="ChEBI" id="CHEBI:15378"/>
        <dbReference type="ChEBI" id="CHEBI:15379"/>
        <dbReference type="ChEBI" id="CHEBI:29033"/>
        <dbReference type="ChEBI" id="CHEBI:29034"/>
        <dbReference type="ChEBI" id="CHEBI:57387"/>
        <dbReference type="ChEBI" id="CHEBI:57394"/>
        <dbReference type="EC" id="1.14.19.1"/>
    </reaction>
</comment>
<evidence type="ECO:0000256" key="14">
    <source>
        <dbReference type="PIRNR" id="PIRNR000345"/>
    </source>
</evidence>